<dbReference type="CDD" id="cd05260">
    <property type="entry name" value="GDP_MD_SDR_e"/>
    <property type="match status" value="1"/>
</dbReference>
<feature type="active site" description="Nucleophile" evidence="7">
    <location>
        <position position="189"/>
    </location>
</feature>
<dbReference type="RefSeq" id="WP_147870174.1">
    <property type="nucleotide sequence ID" value="NZ_CP036264.1"/>
</dbReference>
<dbReference type="Pfam" id="PF16363">
    <property type="entry name" value="GDP_Man_Dehyd"/>
    <property type="match status" value="1"/>
</dbReference>
<dbReference type="InterPro" id="IPR036291">
    <property type="entry name" value="NAD(P)-bd_dom_sf"/>
</dbReference>
<gene>
    <name evidence="10" type="primary">gmd_4</name>
    <name evidence="7" type="synonym">gmd</name>
    <name evidence="10" type="ORF">Mal15_51190</name>
</gene>
<dbReference type="HAMAP" id="MF_00955">
    <property type="entry name" value="GDP_Man_dehydratase"/>
    <property type="match status" value="1"/>
</dbReference>
<dbReference type="AlphaFoldDB" id="A0A5B9MI85"/>
<keyword evidence="5 7" id="KW-0456">Lyase</keyword>
<dbReference type="SUPFAM" id="SSF51735">
    <property type="entry name" value="NAD(P)-binding Rossmann-fold domains"/>
    <property type="match status" value="1"/>
</dbReference>
<evidence type="ECO:0000256" key="8">
    <source>
        <dbReference type="SAM" id="MobiDB-lite"/>
    </source>
</evidence>
<evidence type="ECO:0000256" key="4">
    <source>
        <dbReference type="ARBA" id="ARBA00011989"/>
    </source>
</evidence>
<organism evidence="10 11">
    <name type="scientific">Stieleria maiorica</name>
    <dbReference type="NCBI Taxonomy" id="2795974"/>
    <lineage>
        <taxon>Bacteria</taxon>
        <taxon>Pseudomonadati</taxon>
        <taxon>Planctomycetota</taxon>
        <taxon>Planctomycetia</taxon>
        <taxon>Pirellulales</taxon>
        <taxon>Pirellulaceae</taxon>
        <taxon>Stieleria</taxon>
    </lineage>
</organism>
<dbReference type="EMBL" id="CP036264">
    <property type="protein sequence ID" value="QEG01043.1"/>
    <property type="molecule type" value="Genomic_DNA"/>
</dbReference>
<dbReference type="PANTHER" id="PTHR43715:SF1">
    <property type="entry name" value="GDP-MANNOSE 4,6 DEHYDRATASE"/>
    <property type="match status" value="1"/>
</dbReference>
<evidence type="ECO:0000313" key="10">
    <source>
        <dbReference type="EMBL" id="QEG01043.1"/>
    </source>
</evidence>
<evidence type="ECO:0000256" key="6">
    <source>
        <dbReference type="ARBA" id="ARBA00059383"/>
    </source>
</evidence>
<evidence type="ECO:0000256" key="1">
    <source>
        <dbReference type="ARBA" id="ARBA00000188"/>
    </source>
</evidence>
<dbReference type="PANTHER" id="PTHR43715">
    <property type="entry name" value="GDP-MANNOSE 4,6-DEHYDRATASE"/>
    <property type="match status" value="1"/>
</dbReference>
<dbReference type="GO" id="GO:0008446">
    <property type="term" value="F:GDP-mannose 4,6-dehydratase activity"/>
    <property type="evidence" value="ECO:0007669"/>
    <property type="project" value="UniProtKB-UniRule"/>
</dbReference>
<comment type="cofactor">
    <cofactor evidence="2 7">
        <name>NADP(+)</name>
        <dbReference type="ChEBI" id="CHEBI:58349"/>
    </cofactor>
</comment>
<keyword evidence="11" id="KW-1185">Reference proteome</keyword>
<dbReference type="Gene3D" id="3.90.25.10">
    <property type="entry name" value="UDP-galactose 4-epimerase, domain 1"/>
    <property type="match status" value="1"/>
</dbReference>
<comment type="caution">
    <text evidence="7">Lacks conserved residue(s) required for the propagation of feature annotation.</text>
</comment>
<proteinExistence type="inferred from homology"/>
<evidence type="ECO:0000313" key="11">
    <source>
        <dbReference type="Proteomes" id="UP000321353"/>
    </source>
</evidence>
<feature type="region of interest" description="Disordered" evidence="8">
    <location>
        <begin position="137"/>
        <end position="157"/>
    </location>
</feature>
<dbReference type="GO" id="GO:0042351">
    <property type="term" value="P:'de novo' GDP-L-fucose biosynthetic process"/>
    <property type="evidence" value="ECO:0007669"/>
    <property type="project" value="TreeGrafter"/>
</dbReference>
<dbReference type="Gene3D" id="3.40.50.720">
    <property type="entry name" value="NAD(P)-binding Rossmann-like Domain"/>
    <property type="match status" value="1"/>
</dbReference>
<accession>A0A5B9MI85</accession>
<dbReference type="InterPro" id="IPR016040">
    <property type="entry name" value="NAD(P)-bd_dom"/>
</dbReference>
<dbReference type="GO" id="GO:0070401">
    <property type="term" value="F:NADP+ binding"/>
    <property type="evidence" value="ECO:0007669"/>
    <property type="project" value="UniProtKB-UniRule"/>
</dbReference>
<evidence type="ECO:0000259" key="9">
    <source>
        <dbReference type="Pfam" id="PF16363"/>
    </source>
</evidence>
<evidence type="ECO:0000256" key="2">
    <source>
        <dbReference type="ARBA" id="ARBA00001937"/>
    </source>
</evidence>
<comment type="similarity">
    <text evidence="3 7">Belongs to the NAD(P)-dependent epimerase/dehydratase family. GDP-mannose 4,6-dehydratase subfamily.</text>
</comment>
<evidence type="ECO:0000256" key="5">
    <source>
        <dbReference type="ARBA" id="ARBA00023239"/>
    </source>
</evidence>
<dbReference type="KEGG" id="smam:Mal15_51190"/>
<comment type="catalytic activity">
    <reaction evidence="1 7">
        <text>GDP-alpha-D-mannose = GDP-4-dehydro-alpha-D-rhamnose + H2O</text>
        <dbReference type="Rhea" id="RHEA:23820"/>
        <dbReference type="ChEBI" id="CHEBI:15377"/>
        <dbReference type="ChEBI" id="CHEBI:57527"/>
        <dbReference type="ChEBI" id="CHEBI:57964"/>
        <dbReference type="EC" id="4.2.1.47"/>
    </reaction>
</comment>
<dbReference type="InterPro" id="IPR006368">
    <property type="entry name" value="GDP_Man_deHydtase"/>
</dbReference>
<dbReference type="EC" id="4.2.1.47" evidence="4 7"/>
<dbReference type="Proteomes" id="UP000321353">
    <property type="component" value="Chromosome"/>
</dbReference>
<evidence type="ECO:0000256" key="3">
    <source>
        <dbReference type="ARBA" id="ARBA00009263"/>
    </source>
</evidence>
<protein>
    <recommendedName>
        <fullName evidence="4 7">GDP-mannose 4,6-dehydratase</fullName>
        <ecNumber evidence="4 7">4.2.1.47</ecNumber>
    </recommendedName>
    <alternativeName>
        <fullName evidence="7">GDP-D-mannose dehydratase</fullName>
    </alternativeName>
</protein>
<comment type="function">
    <text evidence="6 7">Catalyzes the conversion of GDP-D-mannose to GDP-4-dehydro-6-deoxy-D-mannose.</text>
</comment>
<dbReference type="FunFam" id="3.40.50.720:FF:000924">
    <property type="entry name" value="GDP-mannose 4,6 dehydratase"/>
    <property type="match status" value="1"/>
</dbReference>
<keyword evidence="7" id="KW-0521">NADP</keyword>
<feature type="domain" description="NAD(P)-binding" evidence="9">
    <location>
        <begin position="12"/>
        <end position="323"/>
    </location>
</feature>
<evidence type="ECO:0000256" key="7">
    <source>
        <dbReference type="HAMAP-Rule" id="MF_00955"/>
    </source>
</evidence>
<sequence length="349" mass="39440">MTTEKPSAPTALITGISGQDGSYLSELLLEKGYTVHGLVRRNSSTSRKRLEELFHDKTIYDRRLFLHYADLDDMTTIRRILTKTAPDEVYHLAGQSHVGASFEIPESTCEFTAMGTLRLLELVRDLSKRPKFLHTSSSEIFGRPDESPQNEDTPMRPVSPYGVAKAFATQMTRLYRESFEVFACNAICYNHESPRRGESFVTRKITRAAAAISLGIQDELRMGSLNARRDWGYAPEYVEGMWRMLQHERPDDYVLATGIDHSVEEFMASAFSAVGLDWSDYYRRDPRFIRPAECCSLIGDAAKAHQILGWKCEADLSVIVQAMVDEDRQKLQHLQRSAEPSALDTAGNS</sequence>
<name>A0A5B9MI85_9BACT</name>
<reference evidence="10 11" key="1">
    <citation type="submission" date="2019-02" db="EMBL/GenBank/DDBJ databases">
        <title>Planctomycetal bacteria perform biofilm scaping via a novel small molecule.</title>
        <authorList>
            <person name="Jeske O."/>
            <person name="Boedeker C."/>
            <person name="Wiegand S."/>
            <person name="Breitling P."/>
            <person name="Kallscheuer N."/>
            <person name="Jogler M."/>
            <person name="Rohde M."/>
            <person name="Petersen J."/>
            <person name="Medema M.H."/>
            <person name="Surup F."/>
            <person name="Jogler C."/>
        </authorList>
    </citation>
    <scope>NUCLEOTIDE SEQUENCE [LARGE SCALE GENOMIC DNA]</scope>
    <source>
        <strain evidence="10 11">Mal15</strain>
    </source>
</reference>